<dbReference type="EMBL" id="CP006682">
    <property type="protein sequence ID" value="AHB36441.1"/>
    <property type="molecule type" value="Genomic_DNA"/>
</dbReference>
<dbReference type="Pfam" id="PF01569">
    <property type="entry name" value="PAP2"/>
    <property type="match status" value="1"/>
</dbReference>
<dbReference type="KEGG" id="sapi:SAPIS_v1c05960"/>
<evidence type="ECO:0000313" key="4">
    <source>
        <dbReference type="Proteomes" id="UP000018550"/>
    </source>
</evidence>
<proteinExistence type="predicted"/>
<dbReference type="STRING" id="1276258.SAPIS_v1c05960"/>
<feature type="transmembrane region" description="Helical" evidence="1">
    <location>
        <begin position="282"/>
        <end position="304"/>
    </location>
</feature>
<dbReference type="SUPFAM" id="SSF48317">
    <property type="entry name" value="Acid phosphatase/Vanadium-dependent haloperoxidase"/>
    <property type="match status" value="1"/>
</dbReference>
<feature type="transmembrane region" description="Helical" evidence="1">
    <location>
        <begin position="12"/>
        <end position="30"/>
    </location>
</feature>
<evidence type="ECO:0000256" key="1">
    <source>
        <dbReference type="SAM" id="Phobius"/>
    </source>
</evidence>
<evidence type="ECO:0000313" key="3">
    <source>
        <dbReference type="EMBL" id="AHB36441.1"/>
    </source>
</evidence>
<dbReference type="InterPro" id="IPR000326">
    <property type="entry name" value="PAP2/HPO"/>
</dbReference>
<keyword evidence="4" id="KW-1185">Reference proteome</keyword>
<keyword evidence="1" id="KW-0812">Transmembrane</keyword>
<organism evidence="3 4">
    <name type="scientific">Spiroplasma apis B31</name>
    <dbReference type="NCBI Taxonomy" id="1276258"/>
    <lineage>
        <taxon>Bacteria</taxon>
        <taxon>Bacillati</taxon>
        <taxon>Mycoplasmatota</taxon>
        <taxon>Mollicutes</taxon>
        <taxon>Entomoplasmatales</taxon>
        <taxon>Spiroplasmataceae</taxon>
        <taxon>Spiroplasma</taxon>
    </lineage>
</organism>
<dbReference type="AlphaFoldDB" id="V5RJZ9"/>
<name>V5RJZ9_SPIAP</name>
<dbReference type="InterPro" id="IPR036938">
    <property type="entry name" value="PAP2/HPO_sf"/>
</dbReference>
<feature type="transmembrane region" description="Helical" evidence="1">
    <location>
        <begin position="147"/>
        <end position="170"/>
    </location>
</feature>
<dbReference type="CDD" id="cd01610">
    <property type="entry name" value="PAP2_like"/>
    <property type="match status" value="1"/>
</dbReference>
<dbReference type="PATRIC" id="fig|1276258.3.peg.604"/>
<keyword evidence="1" id="KW-0472">Membrane</keyword>
<evidence type="ECO:0000259" key="2">
    <source>
        <dbReference type="Pfam" id="PF01569"/>
    </source>
</evidence>
<feature type="transmembrane region" description="Helical" evidence="1">
    <location>
        <begin position="100"/>
        <end position="127"/>
    </location>
</feature>
<feature type="domain" description="Phosphatidic acid phosphatase type 2/haloperoxidase" evidence="2">
    <location>
        <begin position="193"/>
        <end position="366"/>
    </location>
</feature>
<dbReference type="Gene3D" id="1.20.144.10">
    <property type="entry name" value="Phosphatidic acid phosphatase type 2/haloperoxidase"/>
    <property type="match status" value="1"/>
</dbReference>
<feature type="transmembrane region" description="Helical" evidence="1">
    <location>
        <begin position="58"/>
        <end position="79"/>
    </location>
</feature>
<dbReference type="RefSeq" id="WP_023789529.1">
    <property type="nucleotide sequence ID" value="NC_022998.1"/>
</dbReference>
<dbReference type="OrthoDB" id="394310at2"/>
<sequence>MIIKDKKMFRFIFIPGAIVFILSLSAFIYASPWENDLELAKIFEKALSYEVWKYWSQYYLMAGNMDLSVLFLLLGSILLQTHFQYMRIKKPASWYSNQHWLTKSIIIFAGTAWLSAWAYELCTLFFVDNGIGLGNDIEIFDSIKYKIVGKLVASSYELPFLFFIMFYMIVRFPKRKDIFEQEYWIDAIKGLMFVFLNYFIIVFLKVLFGRPYYYNIFFGDFYSKFSEDWKQSYLNSGLRFGSFDELTNGYTSNINGEWPWWKVNAFFLRDNNSFAGRSFFDYAFPSGHVVSAFTNGTFIYLLVGKNKKRKLSNYKIILMYIITLHAISMNFATVVMRGHYITDTSFSICLCLVSIPIINRLVDKNVWKFVNKSRMKRQLENEGLFINKGQNIMFYVINNNRNNYISTFKASNEHKKEILIKKYSITESKIKKNN</sequence>
<protein>
    <recommendedName>
        <fullName evidence="2">Phosphatidic acid phosphatase type 2/haloperoxidase domain-containing protein</fullName>
    </recommendedName>
</protein>
<keyword evidence="1" id="KW-1133">Transmembrane helix</keyword>
<feature type="transmembrane region" description="Helical" evidence="1">
    <location>
        <begin position="344"/>
        <end position="362"/>
    </location>
</feature>
<dbReference type="eggNOG" id="ENOG50342YJ">
    <property type="taxonomic scope" value="Bacteria"/>
</dbReference>
<reference evidence="3 4" key="1">
    <citation type="journal article" date="2014" name="Genome Announc.">
        <title>Complete Genome Sequence of Spiroplasma apis B31T (ATCC 33834), a Bacterium Associated with May Disease of Honeybees (Apis mellifera).</title>
        <authorList>
            <person name="Ku C."/>
            <person name="Lo W.S."/>
            <person name="Chen L.L."/>
            <person name="Kuo C.H."/>
        </authorList>
    </citation>
    <scope>NUCLEOTIDE SEQUENCE [LARGE SCALE GENOMIC DNA]</scope>
    <source>
        <strain evidence="3">B31</strain>
    </source>
</reference>
<accession>V5RJZ9</accession>
<dbReference type="HOGENOM" id="CLU_735497_0_0_14"/>
<dbReference type="Proteomes" id="UP000018550">
    <property type="component" value="Chromosome"/>
</dbReference>
<gene>
    <name evidence="3" type="ORF">SAPIS_v1c05960</name>
</gene>
<feature type="transmembrane region" description="Helical" evidence="1">
    <location>
        <begin position="316"/>
        <end position="338"/>
    </location>
</feature>
<feature type="transmembrane region" description="Helical" evidence="1">
    <location>
        <begin position="190"/>
        <end position="208"/>
    </location>
</feature>